<dbReference type="InterPro" id="IPR031825">
    <property type="entry name" value="RXLR"/>
</dbReference>
<dbReference type="OrthoDB" id="144003at2759"/>
<dbReference type="Proteomes" id="UP000277300">
    <property type="component" value="Unassembled WGS sequence"/>
</dbReference>
<dbReference type="EMBL" id="MBDO02000259">
    <property type="protein sequence ID" value="RLN58487.1"/>
    <property type="molecule type" value="Genomic_DNA"/>
</dbReference>
<evidence type="ECO:0000313" key="7">
    <source>
        <dbReference type="EMBL" id="RLN58487.1"/>
    </source>
</evidence>
<reference evidence="7 8" key="1">
    <citation type="submission" date="2018-07" db="EMBL/GenBank/DDBJ databases">
        <title>Genome sequencing of oomycete isolates from Chile give support for New Zealand origin for Phytophthora kernoviae and make available the first Nothophytophthora sp. genome.</title>
        <authorList>
            <person name="Studholme D.J."/>
            <person name="Sanfuentes E."/>
            <person name="Panda P."/>
            <person name="Hill R."/>
            <person name="Sambles C."/>
            <person name="Grant M."/>
            <person name="Williams N.M."/>
            <person name="Mcdougal R.L."/>
        </authorList>
    </citation>
    <scope>NUCLEOTIDE SEQUENCE [LARGE SCALE GENOMIC DNA]</scope>
    <source>
        <strain evidence="7">Chile6</strain>
    </source>
</reference>
<proteinExistence type="inferred from homology"/>
<evidence type="ECO:0000256" key="4">
    <source>
        <dbReference type="ARBA" id="ARBA00022729"/>
    </source>
</evidence>
<comment type="function">
    <text evidence="5">Effector that suppresses plant defense responses during pathogen infection.</text>
</comment>
<organism evidence="7 8">
    <name type="scientific">Phytophthora kernoviae</name>
    <dbReference type="NCBI Taxonomy" id="325452"/>
    <lineage>
        <taxon>Eukaryota</taxon>
        <taxon>Sar</taxon>
        <taxon>Stramenopiles</taxon>
        <taxon>Oomycota</taxon>
        <taxon>Peronosporomycetes</taxon>
        <taxon>Peronosporales</taxon>
        <taxon>Peronosporaceae</taxon>
        <taxon>Phytophthora</taxon>
    </lineage>
</organism>
<feature type="chain" id="PRO_5028523023" description="RxLR effector protein" evidence="5">
    <location>
        <begin position="24"/>
        <end position="119"/>
    </location>
</feature>
<comment type="caution">
    <text evidence="7">The sequence shown here is derived from an EMBL/GenBank/DDBJ whole genome shotgun (WGS) entry which is preliminary data.</text>
</comment>
<comment type="similarity">
    <text evidence="2 5">Belongs to the RxLR effector family.</text>
</comment>
<accession>A0A3F2RJL1</accession>
<gene>
    <name evidence="7" type="ORF">BBP00_00006968</name>
</gene>
<evidence type="ECO:0000256" key="2">
    <source>
        <dbReference type="ARBA" id="ARBA00010400"/>
    </source>
</evidence>
<evidence type="ECO:0000256" key="5">
    <source>
        <dbReference type="RuleBase" id="RU367124"/>
    </source>
</evidence>
<name>A0A3F2RJL1_9STRA</name>
<sequence length="119" mass="12923">MRLSCFLFTAATVLLANFDAVSATSDVDHVALSKVDSVHSASVINGNGDGNRFLRTNKVIEDDDDDSEEDLEDDTEDEERAGLLDVVKNAPLKNIDAFSSDLAGIIGVTKYLDDDMDMH</sequence>
<dbReference type="AlphaFoldDB" id="A0A3F2RJL1"/>
<comment type="domain">
    <text evidence="5">The RxLR-dEER motif acts to carry the protein into the host cell cytoplasm through binding to cell surface phosphatidylinositol-3-phosphate.</text>
</comment>
<dbReference type="GO" id="GO:0005576">
    <property type="term" value="C:extracellular region"/>
    <property type="evidence" value="ECO:0007669"/>
    <property type="project" value="UniProtKB-SubCell"/>
</dbReference>
<keyword evidence="3 5" id="KW-0964">Secreted</keyword>
<evidence type="ECO:0000256" key="3">
    <source>
        <dbReference type="ARBA" id="ARBA00022525"/>
    </source>
</evidence>
<dbReference type="Pfam" id="PF16810">
    <property type="entry name" value="RXLR"/>
    <property type="match status" value="1"/>
</dbReference>
<evidence type="ECO:0000313" key="8">
    <source>
        <dbReference type="Proteomes" id="UP000277300"/>
    </source>
</evidence>
<evidence type="ECO:0000256" key="6">
    <source>
        <dbReference type="SAM" id="MobiDB-lite"/>
    </source>
</evidence>
<feature type="compositionally biased region" description="Acidic residues" evidence="6">
    <location>
        <begin position="61"/>
        <end position="79"/>
    </location>
</feature>
<comment type="subcellular location">
    <subcellularLocation>
        <location evidence="1 5">Secreted</location>
    </subcellularLocation>
</comment>
<evidence type="ECO:0000256" key="1">
    <source>
        <dbReference type="ARBA" id="ARBA00004613"/>
    </source>
</evidence>
<feature type="region of interest" description="Disordered" evidence="6">
    <location>
        <begin position="55"/>
        <end position="79"/>
    </location>
</feature>
<feature type="signal peptide" evidence="5">
    <location>
        <begin position="1"/>
        <end position="23"/>
    </location>
</feature>
<keyword evidence="4 5" id="KW-0732">Signal</keyword>
<protein>
    <recommendedName>
        <fullName evidence="5">RxLR effector protein</fullName>
    </recommendedName>
</protein>